<dbReference type="EMBL" id="BAAAWD010000015">
    <property type="protein sequence ID" value="GAA3023389.1"/>
    <property type="molecule type" value="Genomic_DNA"/>
</dbReference>
<keyword evidence="3" id="KW-1185">Reference proteome</keyword>
<evidence type="ECO:0000313" key="2">
    <source>
        <dbReference type="EMBL" id="GAA3023389.1"/>
    </source>
</evidence>
<protein>
    <submittedName>
        <fullName evidence="2">Uncharacterized protein</fullName>
    </submittedName>
</protein>
<accession>A0ABP6KYC5</accession>
<evidence type="ECO:0000313" key="3">
    <source>
        <dbReference type="Proteomes" id="UP001499930"/>
    </source>
</evidence>
<feature type="region of interest" description="Disordered" evidence="1">
    <location>
        <begin position="1"/>
        <end position="52"/>
    </location>
</feature>
<organism evidence="2 3">
    <name type="scientific">Streptosporangium longisporum</name>
    <dbReference type="NCBI Taxonomy" id="46187"/>
    <lineage>
        <taxon>Bacteria</taxon>
        <taxon>Bacillati</taxon>
        <taxon>Actinomycetota</taxon>
        <taxon>Actinomycetes</taxon>
        <taxon>Streptosporangiales</taxon>
        <taxon>Streptosporangiaceae</taxon>
        <taxon>Streptosporangium</taxon>
    </lineage>
</organism>
<evidence type="ECO:0000256" key="1">
    <source>
        <dbReference type="SAM" id="MobiDB-lite"/>
    </source>
</evidence>
<comment type="caution">
    <text evidence="2">The sequence shown here is derived from an EMBL/GenBank/DDBJ whole genome shotgun (WGS) entry which is preliminary data.</text>
</comment>
<proteinExistence type="predicted"/>
<reference evidence="3" key="1">
    <citation type="journal article" date="2019" name="Int. J. Syst. Evol. Microbiol.">
        <title>The Global Catalogue of Microorganisms (GCM) 10K type strain sequencing project: providing services to taxonomists for standard genome sequencing and annotation.</title>
        <authorList>
            <consortium name="The Broad Institute Genomics Platform"/>
            <consortium name="The Broad Institute Genome Sequencing Center for Infectious Disease"/>
            <person name="Wu L."/>
            <person name="Ma J."/>
        </authorList>
    </citation>
    <scope>NUCLEOTIDE SEQUENCE [LARGE SCALE GENOMIC DNA]</scope>
    <source>
        <strain evidence="3">JCM 3106</strain>
    </source>
</reference>
<gene>
    <name evidence="2" type="ORF">GCM10017559_55880</name>
</gene>
<sequence length="64" mass="6694">MMTNIGREGAGRRTPDGRSAITATTVATVGTRRRHSGDGAATEPYEGGSDEWLAGAAEHLRPGR</sequence>
<dbReference type="Proteomes" id="UP001499930">
    <property type="component" value="Unassembled WGS sequence"/>
</dbReference>
<name>A0ABP6KYC5_9ACTN</name>